<dbReference type="PANTHER" id="PTHR12901">
    <property type="entry name" value="SPERM PROTEIN HOMOLOG"/>
    <property type="match status" value="1"/>
</dbReference>
<dbReference type="RefSeq" id="WP_168606321.1">
    <property type="nucleotide sequence ID" value="NZ_CP038852.1"/>
</dbReference>
<organism evidence="3 4">
    <name type="scientific">Candidatus Pelagibacter giovannonii</name>
    <dbReference type="NCBI Taxonomy" id="2563896"/>
    <lineage>
        <taxon>Bacteria</taxon>
        <taxon>Pseudomonadati</taxon>
        <taxon>Pseudomonadota</taxon>
        <taxon>Alphaproteobacteria</taxon>
        <taxon>Candidatus Pelagibacterales</taxon>
        <taxon>Candidatus Pelagibacteraceae</taxon>
        <taxon>Candidatus Pelagibacter</taxon>
    </lineage>
</organism>
<dbReference type="PANTHER" id="PTHR12901:SF10">
    <property type="entry name" value="COENZYME Q-BINDING PROTEIN COQ10, MITOCHONDRIAL"/>
    <property type="match status" value="1"/>
</dbReference>
<dbReference type="CDD" id="cd07813">
    <property type="entry name" value="COQ10p_like"/>
    <property type="match status" value="1"/>
</dbReference>
<evidence type="ECO:0000313" key="3">
    <source>
        <dbReference type="EMBL" id="QIZ20427.1"/>
    </source>
</evidence>
<reference evidence="3 4" key="1">
    <citation type="journal article" date="2020" name="Nat. Microbiol.">
        <title>Lysogenic host-virus interactions in SAR11 marine bacteria.</title>
        <authorList>
            <person name="Morris R.M."/>
            <person name="Cain K.R."/>
            <person name="Hvorecny K.L."/>
            <person name="Kollman J.M."/>
        </authorList>
    </citation>
    <scope>NUCLEOTIDE SEQUENCE [LARGE SCALE GENOMIC DNA]</scope>
    <source>
        <strain evidence="3 4">NP1</strain>
    </source>
</reference>
<dbReference type="SUPFAM" id="SSF55961">
    <property type="entry name" value="Bet v1-like"/>
    <property type="match status" value="1"/>
</dbReference>
<comment type="similarity">
    <text evidence="1">Belongs to the ribosome association toxin RatA family.</text>
</comment>
<dbReference type="AlphaFoldDB" id="A0A6H1Q0J3"/>
<proteinExistence type="inferred from homology"/>
<dbReference type="GO" id="GO:0045333">
    <property type="term" value="P:cellular respiration"/>
    <property type="evidence" value="ECO:0007669"/>
    <property type="project" value="InterPro"/>
</dbReference>
<accession>A0A6H1Q0J3</accession>
<keyword evidence="4" id="KW-1185">Reference proteome</keyword>
<dbReference type="KEGG" id="peg:E5R92_01320"/>
<gene>
    <name evidence="3" type="ORF">E5R92_01320</name>
</gene>
<dbReference type="Gene3D" id="3.30.530.20">
    <property type="match status" value="1"/>
</dbReference>
<evidence type="ECO:0000259" key="2">
    <source>
        <dbReference type="Pfam" id="PF03364"/>
    </source>
</evidence>
<dbReference type="InterPro" id="IPR023393">
    <property type="entry name" value="START-like_dom_sf"/>
</dbReference>
<protein>
    <submittedName>
        <fullName evidence="3">Type II toxin-antitoxin system RatA family toxin</fullName>
    </submittedName>
</protein>
<dbReference type="Proteomes" id="UP000501094">
    <property type="component" value="Chromosome"/>
</dbReference>
<feature type="domain" description="Coenzyme Q-binding protein COQ10 START" evidence="2">
    <location>
        <begin position="19"/>
        <end position="138"/>
    </location>
</feature>
<dbReference type="Pfam" id="PF03364">
    <property type="entry name" value="Polyketide_cyc"/>
    <property type="match status" value="1"/>
</dbReference>
<evidence type="ECO:0000256" key="1">
    <source>
        <dbReference type="ARBA" id="ARBA00008918"/>
    </source>
</evidence>
<name>A0A6H1Q0J3_9PROT</name>
<evidence type="ECO:0000313" key="4">
    <source>
        <dbReference type="Proteomes" id="UP000501094"/>
    </source>
</evidence>
<dbReference type="EMBL" id="CP038852">
    <property type="protein sequence ID" value="QIZ20427.1"/>
    <property type="molecule type" value="Genomic_DNA"/>
</dbReference>
<sequence>MPKASVTRQIAREKQKLIDFVLDIEKYPEFIPFCIDSKVYKKEDKQDEIVIIADLTIGRKPFVDTYKSDVRYDKKNDSIHVTNIGGPLNHLENNWKFIQKENYTEVQFDVDFEIKNKFLNLIMEKSFQFGLNKIADAFQKKAESL</sequence>
<dbReference type="GO" id="GO:0048039">
    <property type="term" value="F:ubiquinone binding"/>
    <property type="evidence" value="ECO:0007669"/>
    <property type="project" value="InterPro"/>
</dbReference>
<dbReference type="InterPro" id="IPR044996">
    <property type="entry name" value="COQ10-like"/>
</dbReference>
<dbReference type="InterPro" id="IPR005031">
    <property type="entry name" value="COQ10_START"/>
</dbReference>